<dbReference type="GO" id="GO:0061631">
    <property type="term" value="F:ubiquitin conjugating enzyme activity"/>
    <property type="evidence" value="ECO:0007669"/>
    <property type="project" value="UniProtKB-EC"/>
</dbReference>
<comment type="pathway">
    <text evidence="7">Protein modification.</text>
</comment>
<dbReference type="InterPro" id="IPR000608">
    <property type="entry name" value="UBC"/>
</dbReference>
<keyword evidence="4 9" id="KW-0547">Nucleotide-binding</keyword>
<evidence type="ECO:0000256" key="2">
    <source>
        <dbReference type="ARBA" id="ARBA00012486"/>
    </source>
</evidence>
<keyword evidence="5 9" id="KW-0833">Ubl conjugation pathway</keyword>
<dbReference type="SUPFAM" id="SSF54495">
    <property type="entry name" value="UBC-like"/>
    <property type="match status" value="1"/>
</dbReference>
<comment type="similarity">
    <text evidence="9">Belongs to the ubiquitin-conjugating enzyme family.</text>
</comment>
<dbReference type="PROSITE" id="PS50127">
    <property type="entry name" value="UBC_2"/>
    <property type="match status" value="1"/>
</dbReference>
<evidence type="ECO:0000256" key="8">
    <source>
        <dbReference type="PROSITE-ProRule" id="PRU10133"/>
    </source>
</evidence>
<name>A0A6P5P2T0_MUSCR</name>
<dbReference type="Pfam" id="PF00179">
    <property type="entry name" value="UQ_con"/>
    <property type="match status" value="1"/>
</dbReference>
<evidence type="ECO:0000256" key="3">
    <source>
        <dbReference type="ARBA" id="ARBA00022679"/>
    </source>
</evidence>
<evidence type="ECO:0000313" key="11">
    <source>
        <dbReference type="Proteomes" id="UP000515126"/>
    </source>
</evidence>
<evidence type="ECO:0000256" key="6">
    <source>
        <dbReference type="ARBA" id="ARBA00022840"/>
    </source>
</evidence>
<sequence>MTASKRVAKELESLLKELPPYLRQLSSDDANVLVWHMLLLPDQLPYCLKAFRVQIDFPREYPLKPPTLRFTTKIYHPNVSEDGLVCLPLISNENWKPYTKAYQVLEALNVLVSKPNLEEPVRLELADLLTQNPEMFREKAEEFTLQFGVDRPS</sequence>
<dbReference type="GO" id="GO:0005524">
    <property type="term" value="F:ATP binding"/>
    <property type="evidence" value="ECO:0007669"/>
    <property type="project" value="UniProtKB-UniRule"/>
</dbReference>
<gene>
    <name evidence="12" type="primary">Ube2l6</name>
</gene>
<dbReference type="Gene3D" id="3.10.110.10">
    <property type="entry name" value="Ubiquitin Conjugating Enzyme"/>
    <property type="match status" value="1"/>
</dbReference>
<keyword evidence="11" id="KW-1185">Reference proteome</keyword>
<dbReference type="RefSeq" id="XP_021008964.1">
    <property type="nucleotide sequence ID" value="XM_021153305.2"/>
</dbReference>
<dbReference type="CTD" id="9246"/>
<feature type="domain" description="UBC core" evidence="10">
    <location>
        <begin position="2"/>
        <end position="149"/>
    </location>
</feature>
<keyword evidence="3" id="KW-0808">Transferase</keyword>
<feature type="active site" description="Glycyl thioester intermediate" evidence="8">
    <location>
        <position position="86"/>
    </location>
</feature>
<dbReference type="SMART" id="SM00212">
    <property type="entry name" value="UBCc"/>
    <property type="match status" value="1"/>
</dbReference>
<dbReference type="InterPro" id="IPR050113">
    <property type="entry name" value="Ub_conjugating_enzyme"/>
</dbReference>
<protein>
    <recommendedName>
        <fullName evidence="2">E2 ubiquitin-conjugating enzyme</fullName>
        <ecNumber evidence="2">2.3.2.23</ecNumber>
    </recommendedName>
</protein>
<dbReference type="GeneID" id="110286730"/>
<dbReference type="AlphaFoldDB" id="A0A6P5P2T0"/>
<evidence type="ECO:0000256" key="7">
    <source>
        <dbReference type="ARBA" id="ARBA00043952"/>
    </source>
</evidence>
<dbReference type="Proteomes" id="UP000515126">
    <property type="component" value="Chromosome 2"/>
</dbReference>
<proteinExistence type="inferred from homology"/>
<accession>A0A6P5P2T0</accession>
<dbReference type="InterPro" id="IPR023313">
    <property type="entry name" value="UBQ-conjugating_AS"/>
</dbReference>
<evidence type="ECO:0000313" key="12">
    <source>
        <dbReference type="RefSeq" id="XP_021008964.1"/>
    </source>
</evidence>
<comment type="catalytic activity">
    <reaction evidence="1">
        <text>S-ubiquitinyl-[E1 ubiquitin-activating enzyme]-L-cysteine + [E2 ubiquitin-conjugating enzyme]-L-cysteine = [E1 ubiquitin-activating enzyme]-L-cysteine + S-ubiquitinyl-[E2 ubiquitin-conjugating enzyme]-L-cysteine.</text>
        <dbReference type="EC" id="2.3.2.23"/>
    </reaction>
</comment>
<organism evidence="11 12">
    <name type="scientific">Mus caroli</name>
    <name type="common">Ryukyu mouse</name>
    <name type="synonym">Ricefield mouse</name>
    <dbReference type="NCBI Taxonomy" id="10089"/>
    <lineage>
        <taxon>Eukaryota</taxon>
        <taxon>Metazoa</taxon>
        <taxon>Chordata</taxon>
        <taxon>Craniata</taxon>
        <taxon>Vertebrata</taxon>
        <taxon>Euteleostomi</taxon>
        <taxon>Mammalia</taxon>
        <taxon>Eutheria</taxon>
        <taxon>Euarchontoglires</taxon>
        <taxon>Glires</taxon>
        <taxon>Rodentia</taxon>
        <taxon>Myomorpha</taxon>
        <taxon>Muroidea</taxon>
        <taxon>Muridae</taxon>
        <taxon>Murinae</taxon>
        <taxon>Mus</taxon>
        <taxon>Mus</taxon>
    </lineage>
</organism>
<evidence type="ECO:0000256" key="9">
    <source>
        <dbReference type="RuleBase" id="RU362109"/>
    </source>
</evidence>
<reference evidence="12" key="1">
    <citation type="submission" date="2025-08" db="UniProtKB">
        <authorList>
            <consortium name="RefSeq"/>
        </authorList>
    </citation>
    <scope>IDENTIFICATION</scope>
</reference>
<dbReference type="PANTHER" id="PTHR24067">
    <property type="entry name" value="UBIQUITIN-CONJUGATING ENZYME E2"/>
    <property type="match status" value="1"/>
</dbReference>
<evidence type="ECO:0000256" key="4">
    <source>
        <dbReference type="ARBA" id="ARBA00022741"/>
    </source>
</evidence>
<dbReference type="InterPro" id="IPR016135">
    <property type="entry name" value="UBQ-conjugating_enzyme/RWD"/>
</dbReference>
<dbReference type="GO" id="GO:0051603">
    <property type="term" value="P:proteolysis involved in protein catabolic process"/>
    <property type="evidence" value="ECO:0007669"/>
    <property type="project" value="UniProtKB-ARBA"/>
</dbReference>
<dbReference type="FunFam" id="3.10.110.10:FF:000011">
    <property type="entry name" value="Ubiquitin-conjugating enzyme E2 L3"/>
    <property type="match status" value="1"/>
</dbReference>
<evidence type="ECO:0000256" key="5">
    <source>
        <dbReference type="ARBA" id="ARBA00022786"/>
    </source>
</evidence>
<keyword evidence="6 9" id="KW-0067">ATP-binding</keyword>
<evidence type="ECO:0000256" key="1">
    <source>
        <dbReference type="ARBA" id="ARBA00000485"/>
    </source>
</evidence>
<evidence type="ECO:0000259" key="10">
    <source>
        <dbReference type="PROSITE" id="PS50127"/>
    </source>
</evidence>
<dbReference type="KEGG" id="mcal:110286730"/>
<dbReference type="EC" id="2.3.2.23" evidence="2"/>
<dbReference type="PROSITE" id="PS00183">
    <property type="entry name" value="UBC_1"/>
    <property type="match status" value="1"/>
</dbReference>